<dbReference type="PANTHER" id="PTHR24412">
    <property type="entry name" value="KELCH PROTEIN"/>
    <property type="match status" value="1"/>
</dbReference>
<keyword evidence="2" id="KW-0677">Repeat</keyword>
<dbReference type="Proteomes" id="UP000225706">
    <property type="component" value="Unassembled WGS sequence"/>
</dbReference>
<dbReference type="InterPro" id="IPR006652">
    <property type="entry name" value="Kelch_1"/>
</dbReference>
<dbReference type="Gene3D" id="3.30.710.10">
    <property type="entry name" value="Potassium Channel Kv1.1, Chain A"/>
    <property type="match status" value="1"/>
</dbReference>
<dbReference type="SMART" id="SM00612">
    <property type="entry name" value="Kelch"/>
    <property type="match status" value="5"/>
</dbReference>
<evidence type="ECO:0000259" key="3">
    <source>
        <dbReference type="PROSITE" id="PS50097"/>
    </source>
</evidence>
<dbReference type="SUPFAM" id="SSF54695">
    <property type="entry name" value="POZ domain"/>
    <property type="match status" value="1"/>
</dbReference>
<dbReference type="InterPro" id="IPR000210">
    <property type="entry name" value="BTB/POZ_dom"/>
</dbReference>
<dbReference type="SMART" id="SM00875">
    <property type="entry name" value="BACK"/>
    <property type="match status" value="1"/>
</dbReference>
<feature type="domain" description="BTB" evidence="3">
    <location>
        <begin position="50"/>
        <end position="117"/>
    </location>
</feature>
<proteinExistence type="predicted"/>
<evidence type="ECO:0000256" key="2">
    <source>
        <dbReference type="ARBA" id="ARBA00022737"/>
    </source>
</evidence>
<dbReference type="SMART" id="SM00225">
    <property type="entry name" value="BTB"/>
    <property type="match status" value="1"/>
</dbReference>
<protein>
    <submittedName>
        <fullName evidence="4">Kelch-like protein 5</fullName>
    </submittedName>
</protein>
<dbReference type="Gene3D" id="1.25.40.420">
    <property type="match status" value="1"/>
</dbReference>
<reference evidence="5" key="1">
    <citation type="journal article" date="2017" name="bioRxiv">
        <title>Comparative analysis of the genomes of Stylophora pistillata and Acropora digitifera provides evidence for extensive differences between species of corals.</title>
        <authorList>
            <person name="Voolstra C.R."/>
            <person name="Li Y."/>
            <person name="Liew Y.J."/>
            <person name="Baumgarten S."/>
            <person name="Zoccola D."/>
            <person name="Flot J.-F."/>
            <person name="Tambutte S."/>
            <person name="Allemand D."/>
            <person name="Aranda M."/>
        </authorList>
    </citation>
    <scope>NUCLEOTIDE SEQUENCE [LARGE SCALE GENOMIC DNA]</scope>
</reference>
<dbReference type="InterPro" id="IPR015915">
    <property type="entry name" value="Kelch-typ_b-propeller"/>
</dbReference>
<evidence type="ECO:0000313" key="5">
    <source>
        <dbReference type="Proteomes" id="UP000225706"/>
    </source>
</evidence>
<dbReference type="InterPro" id="IPR011333">
    <property type="entry name" value="SKP1/BTB/POZ_sf"/>
</dbReference>
<dbReference type="AlphaFoldDB" id="A0A2B4RN76"/>
<keyword evidence="5" id="KW-1185">Reference proteome</keyword>
<sequence>MEASGSSKRKQSKLSINSSMHDYQKIGKGHVHALQCLNKMEELRASEILCDVVLESSDGRLFKVHKLVLASCSSYFQAMFTNEMKESRENKIKMALESNLLKVLVEYAYTCKMDLKSLADVKAVLVAANMLLFSALETVCVDIISKKISKSNCVDILTFAEAISSEELLRNAFEYMEKNIMEISSHKGFLSLPVHLMMKLESSENLNICSGEEGVLKLVLTWINHDPNNRFEHVPEVMNNLRLPLIPRNQLMQCLGCEFEELQKHGCQALIEEINNYQLHPEKRCFIQTPRTRPRHNTPNKLCIAGGLSGFDSPDRYLNRIDYFYLENEEKWGEMQSMSVARESAAVVKLNGLIYVIGGVSFTANLNSVDCYNPQLDSWRELPSLKFCKGQVAGTVFNGCIYVIGGTDDYLREGLKTVERYNPITNEWEVITPMHTGRGALGVATLEGKIYACGGANFNFAFSSVEAYDVQKNRWLPAPPMKRARAFHDVVVAHDCLYALGGVEMQNGQIAHVQGSVEKFCPRANHWTILKSLNLPAWGISAAVNERPRDQDVDVYIVGQFVEGSDYGAIARLCLGEDDTHMLVRVPYVDEPSPRIQAGVVILP</sequence>
<gene>
    <name evidence="4" type="primary">KLHL5</name>
    <name evidence="4" type="ORF">AWC38_SpisGene17683</name>
</gene>
<dbReference type="STRING" id="50429.A0A2B4RN76"/>
<dbReference type="Pfam" id="PF00651">
    <property type="entry name" value="BTB"/>
    <property type="match status" value="1"/>
</dbReference>
<evidence type="ECO:0000313" key="4">
    <source>
        <dbReference type="EMBL" id="PFX17970.1"/>
    </source>
</evidence>
<dbReference type="EMBL" id="LSMT01000438">
    <property type="protein sequence ID" value="PFX17970.1"/>
    <property type="molecule type" value="Genomic_DNA"/>
</dbReference>
<evidence type="ECO:0000256" key="1">
    <source>
        <dbReference type="ARBA" id="ARBA00022441"/>
    </source>
</evidence>
<name>A0A2B4RN76_STYPI</name>
<dbReference type="PANTHER" id="PTHR24412:SF396">
    <property type="entry name" value="INFLUENZA VIRUS NS1A-BINDING PROTEIN"/>
    <property type="match status" value="1"/>
</dbReference>
<comment type="caution">
    <text evidence="4">The sequence shown here is derived from an EMBL/GenBank/DDBJ whole genome shotgun (WGS) entry which is preliminary data.</text>
</comment>
<dbReference type="InterPro" id="IPR011705">
    <property type="entry name" value="BACK"/>
</dbReference>
<dbReference type="Pfam" id="PF07707">
    <property type="entry name" value="BACK"/>
    <property type="match status" value="1"/>
</dbReference>
<dbReference type="SUPFAM" id="SSF117281">
    <property type="entry name" value="Kelch motif"/>
    <property type="match status" value="1"/>
</dbReference>
<organism evidence="4 5">
    <name type="scientific">Stylophora pistillata</name>
    <name type="common">Smooth cauliflower coral</name>
    <dbReference type="NCBI Taxonomy" id="50429"/>
    <lineage>
        <taxon>Eukaryota</taxon>
        <taxon>Metazoa</taxon>
        <taxon>Cnidaria</taxon>
        <taxon>Anthozoa</taxon>
        <taxon>Hexacorallia</taxon>
        <taxon>Scleractinia</taxon>
        <taxon>Astrocoeniina</taxon>
        <taxon>Pocilloporidae</taxon>
        <taxon>Stylophora</taxon>
    </lineage>
</organism>
<dbReference type="PROSITE" id="PS50097">
    <property type="entry name" value="BTB"/>
    <property type="match status" value="1"/>
</dbReference>
<keyword evidence="1" id="KW-0880">Kelch repeat</keyword>
<dbReference type="InterPro" id="IPR017096">
    <property type="entry name" value="BTB-kelch_protein"/>
</dbReference>
<dbReference type="FunFam" id="1.25.40.420:FF:000001">
    <property type="entry name" value="Kelch-like family member 12"/>
    <property type="match status" value="1"/>
</dbReference>
<dbReference type="Pfam" id="PF01344">
    <property type="entry name" value="Kelch_1"/>
    <property type="match status" value="4"/>
</dbReference>
<accession>A0A2B4RN76</accession>
<dbReference type="OrthoDB" id="45365at2759"/>
<dbReference type="Gene3D" id="2.120.10.80">
    <property type="entry name" value="Kelch-type beta propeller"/>
    <property type="match status" value="1"/>
</dbReference>
<dbReference type="PIRSF" id="PIRSF037037">
    <property type="entry name" value="Kelch-like_protein_gigaxonin"/>
    <property type="match status" value="1"/>
</dbReference>